<proteinExistence type="predicted"/>
<feature type="region of interest" description="Disordered" evidence="1">
    <location>
        <begin position="1"/>
        <end position="153"/>
    </location>
</feature>
<comment type="caution">
    <text evidence="3">The sequence shown here is derived from an EMBL/GenBank/DDBJ whole genome shotgun (WGS) entry which is preliminary data.</text>
</comment>
<dbReference type="PROSITE" id="PS00036">
    <property type="entry name" value="BZIP_BASIC"/>
    <property type="match status" value="1"/>
</dbReference>
<dbReference type="PANTHER" id="PTHR39607">
    <property type="entry name" value="XANTHOCILLIN BIOSYNTHESIS CLUSTER TRANSCRIPTION FACTOR XANC-RELATED"/>
    <property type="match status" value="1"/>
</dbReference>
<sequence>MSSSAPANSPSQSTIPAILVRSASPHQHEDLNLTPAVSSTSQSPPQSSTLQVPKRASRKRNASEADIETPEAAPRKTMAPRSSKKEAESSSKKSSSSPASKSKSKSKVTTDDWTEVTEPEERRRIQNKLAQRKFREKARENKEKAEREARNEQHAGCCYQIPAASGVTSEQEVSGLPWGTFSMRHVVSRGHEAESRRSSGRGDYLREDGRYQQSPFADTMPYSTAPSYPQHSGSFGGSSTGEDGYYETDPQLFYDYGSSGIPAQQQQYPPPPQQGHFVTDQFNSTPWPESPGFPETLMPTPQLSNQDIEQIYY</sequence>
<feature type="region of interest" description="Disordered" evidence="1">
    <location>
        <begin position="187"/>
        <end position="313"/>
    </location>
</feature>
<organism evidence="3 4">
    <name type="scientific">Lomentospora prolificans</name>
    <dbReference type="NCBI Taxonomy" id="41688"/>
    <lineage>
        <taxon>Eukaryota</taxon>
        <taxon>Fungi</taxon>
        <taxon>Dikarya</taxon>
        <taxon>Ascomycota</taxon>
        <taxon>Pezizomycotina</taxon>
        <taxon>Sordariomycetes</taxon>
        <taxon>Hypocreomycetidae</taxon>
        <taxon>Microascales</taxon>
        <taxon>Microascaceae</taxon>
        <taxon>Lomentospora</taxon>
    </lineage>
</organism>
<gene>
    <name evidence="3" type="ORF">jhhlp_002483</name>
</gene>
<protein>
    <recommendedName>
        <fullName evidence="2">BZIP domain-containing protein</fullName>
    </recommendedName>
</protein>
<dbReference type="Proteomes" id="UP000233524">
    <property type="component" value="Unassembled WGS sequence"/>
</dbReference>
<evidence type="ECO:0000259" key="2">
    <source>
        <dbReference type="PROSITE" id="PS00036"/>
    </source>
</evidence>
<dbReference type="OrthoDB" id="5387389at2759"/>
<dbReference type="AlphaFoldDB" id="A0A2N3NE19"/>
<feature type="compositionally biased region" description="Polar residues" evidence="1">
    <location>
        <begin position="211"/>
        <end position="233"/>
    </location>
</feature>
<feature type="compositionally biased region" description="Polar residues" evidence="1">
    <location>
        <begin position="299"/>
        <end position="313"/>
    </location>
</feature>
<feature type="compositionally biased region" description="Low complexity" evidence="1">
    <location>
        <begin position="1"/>
        <end position="13"/>
    </location>
</feature>
<name>A0A2N3NE19_9PEZI</name>
<dbReference type="VEuPathDB" id="FungiDB:jhhlp_002483"/>
<feature type="compositionally biased region" description="Low complexity" evidence="1">
    <location>
        <begin position="38"/>
        <end position="49"/>
    </location>
</feature>
<keyword evidence="4" id="KW-1185">Reference proteome</keyword>
<dbReference type="InterPro" id="IPR004827">
    <property type="entry name" value="bZIP"/>
</dbReference>
<dbReference type="InterPro" id="IPR052635">
    <property type="entry name" value="Sec_Metab_Biosynth_Reg"/>
</dbReference>
<feature type="compositionally biased region" description="Basic and acidic residues" evidence="1">
    <location>
        <begin position="137"/>
        <end position="153"/>
    </location>
</feature>
<dbReference type="InParanoid" id="A0A2N3NE19"/>
<dbReference type="PANTHER" id="PTHR39607:SF2">
    <property type="entry name" value="BZIP DOMAIN-CONTAINING PROTEIN"/>
    <property type="match status" value="1"/>
</dbReference>
<dbReference type="EMBL" id="NLAX01000008">
    <property type="protein sequence ID" value="PKS10726.1"/>
    <property type="molecule type" value="Genomic_DNA"/>
</dbReference>
<dbReference type="GO" id="GO:0003700">
    <property type="term" value="F:DNA-binding transcription factor activity"/>
    <property type="evidence" value="ECO:0007669"/>
    <property type="project" value="InterPro"/>
</dbReference>
<evidence type="ECO:0000313" key="4">
    <source>
        <dbReference type="Proteomes" id="UP000233524"/>
    </source>
</evidence>
<feature type="compositionally biased region" description="Low complexity" evidence="1">
    <location>
        <begin position="92"/>
        <end position="101"/>
    </location>
</feature>
<evidence type="ECO:0000256" key="1">
    <source>
        <dbReference type="SAM" id="MobiDB-lite"/>
    </source>
</evidence>
<reference evidence="3 4" key="1">
    <citation type="journal article" date="2017" name="G3 (Bethesda)">
        <title>First Draft Genome Sequence of the Pathogenic Fungus Lomentospora prolificans (Formerly Scedosporium prolificans).</title>
        <authorList>
            <person name="Luo R."/>
            <person name="Zimin A."/>
            <person name="Workman R."/>
            <person name="Fan Y."/>
            <person name="Pertea G."/>
            <person name="Grossman N."/>
            <person name="Wear M.P."/>
            <person name="Jia B."/>
            <person name="Miller H."/>
            <person name="Casadevall A."/>
            <person name="Timp W."/>
            <person name="Zhang S.X."/>
            <person name="Salzberg S.L."/>
        </authorList>
    </citation>
    <scope>NUCLEOTIDE SEQUENCE [LARGE SCALE GENOMIC DNA]</scope>
    <source>
        <strain evidence="3 4">JHH-5317</strain>
    </source>
</reference>
<accession>A0A2N3NE19</accession>
<evidence type="ECO:0000313" key="3">
    <source>
        <dbReference type="EMBL" id="PKS10726.1"/>
    </source>
</evidence>
<feature type="domain" description="BZIP" evidence="2">
    <location>
        <begin position="122"/>
        <end position="137"/>
    </location>
</feature>